<dbReference type="Pfam" id="PF00246">
    <property type="entry name" value="Peptidase_M14"/>
    <property type="match status" value="1"/>
</dbReference>
<keyword evidence="2" id="KW-0645">Protease</keyword>
<evidence type="ECO:0000259" key="1">
    <source>
        <dbReference type="Pfam" id="PF00246"/>
    </source>
</evidence>
<protein>
    <submittedName>
        <fullName evidence="2">Zinc carboxypeptidase</fullName>
    </submittedName>
</protein>
<dbReference type="AlphaFoldDB" id="A0A495RZY9"/>
<name>A0A495RZY9_9FLAO</name>
<comment type="caution">
    <text evidence="2">The sequence shown here is derived from an EMBL/GenBank/DDBJ whole genome shotgun (WGS) entry which is preliminary data.</text>
</comment>
<accession>A0A495RZY9</accession>
<keyword evidence="2" id="KW-0121">Carboxypeptidase</keyword>
<dbReference type="Gene3D" id="3.40.630.10">
    <property type="entry name" value="Zn peptidases"/>
    <property type="match status" value="1"/>
</dbReference>
<dbReference type="GO" id="GO:0004181">
    <property type="term" value="F:metallocarboxypeptidase activity"/>
    <property type="evidence" value="ECO:0007669"/>
    <property type="project" value="InterPro"/>
</dbReference>
<dbReference type="SUPFAM" id="SSF53187">
    <property type="entry name" value="Zn-dependent exopeptidases"/>
    <property type="match status" value="1"/>
</dbReference>
<keyword evidence="3" id="KW-1185">Reference proteome</keyword>
<evidence type="ECO:0000313" key="2">
    <source>
        <dbReference type="EMBL" id="RKS92468.1"/>
    </source>
</evidence>
<dbReference type="EMBL" id="RBXA01000003">
    <property type="protein sequence ID" value="RKS92468.1"/>
    <property type="molecule type" value="Genomic_DNA"/>
</dbReference>
<keyword evidence="2" id="KW-0378">Hydrolase</keyword>
<dbReference type="GO" id="GO:0006508">
    <property type="term" value="P:proteolysis"/>
    <property type="evidence" value="ECO:0007669"/>
    <property type="project" value="InterPro"/>
</dbReference>
<dbReference type="InterPro" id="IPR000834">
    <property type="entry name" value="Peptidase_M14"/>
</dbReference>
<organism evidence="2 3">
    <name type="scientific">Flavobacterium limicola</name>
    <dbReference type="NCBI Taxonomy" id="180441"/>
    <lineage>
        <taxon>Bacteria</taxon>
        <taxon>Pseudomonadati</taxon>
        <taxon>Bacteroidota</taxon>
        <taxon>Flavobacteriia</taxon>
        <taxon>Flavobacteriales</taxon>
        <taxon>Flavobacteriaceae</taxon>
        <taxon>Flavobacterium</taxon>
    </lineage>
</organism>
<feature type="domain" description="Peptidase M14" evidence="1">
    <location>
        <begin position="82"/>
        <end position="214"/>
    </location>
</feature>
<sequence>MNFELSNFILFQSENSFYYIHFYSYLKKATFEIPFKNRNMRLFTFLFLLFSISSFAQKTNKYDTFFEKGNGNQSASYQETIAYYKLLADDFPTIEMQKMGLTDSGEPLHMVVFNPEKQFDFGAIQKNKAVILLNNGIHAGEPDGIDASMQLFRDLALGKIKPPKNTVIVCIPVYNIGGALNRNSTSRANQDGPEIYGFRGNARNYDLNRDFIKSDTRNTKSFVEIFHKINADVFIDNHVSNGADYQYKLTYIMTQHNKLGTVLGDFLNTEMMPALVKDLQKKNIETTPYVNAFQDTPDKGFGQFFESPRFATGYTSLFNTIGFVVETHMLKKYADRVKVTYEYMRSAIDFTDANYKKIKQLRLKNEEQYQPKKSYTIKWEIDSTKTVPFSFLGYQASYKKSDVTSGNRLYYDRTKPFKKDIPYSKEFKSVKEIIIPEAYIIPRGFWPVIDLLKSNTITYTQLKKDTIIEVESYRIADFKTVNSAYEGHYLHRNTSVTSKMEKVAFAKGDYVIPTQQKGIKYLLETLEPEAIDSFFNWNFFDTMLQQKEGYSDYVFEDSATQILKENPKLKAEFDLKKQSDVNFINNPEAQLDWIYKQSVYYEKAHLQYPVYRILK</sequence>
<evidence type="ECO:0000313" key="3">
    <source>
        <dbReference type="Proteomes" id="UP000280091"/>
    </source>
</evidence>
<dbReference type="GO" id="GO:0008270">
    <property type="term" value="F:zinc ion binding"/>
    <property type="evidence" value="ECO:0007669"/>
    <property type="project" value="InterPro"/>
</dbReference>
<proteinExistence type="predicted"/>
<reference evidence="2 3" key="1">
    <citation type="submission" date="2018-10" db="EMBL/GenBank/DDBJ databases">
        <title>Genomic Encyclopedia of Archaeal and Bacterial Type Strains, Phase II (KMG-II): from individual species to whole genera.</title>
        <authorList>
            <person name="Goeker M."/>
        </authorList>
    </citation>
    <scope>NUCLEOTIDE SEQUENCE [LARGE SCALE GENOMIC DNA]</scope>
    <source>
        <strain evidence="2 3">DSM 15094</strain>
    </source>
</reference>
<dbReference type="CDD" id="cd06241">
    <property type="entry name" value="M14-like"/>
    <property type="match status" value="1"/>
</dbReference>
<gene>
    <name evidence="2" type="ORF">BC952_2367</name>
</gene>
<dbReference type="Proteomes" id="UP000280091">
    <property type="component" value="Unassembled WGS sequence"/>
</dbReference>